<dbReference type="PANTHER" id="PTHR43031:SF17">
    <property type="entry name" value="SULFURTRANSFERASE YTWF-RELATED"/>
    <property type="match status" value="1"/>
</dbReference>
<dbReference type="EMBL" id="CP019434">
    <property type="protein sequence ID" value="APZ43372.1"/>
    <property type="molecule type" value="Genomic_DNA"/>
</dbReference>
<sequence length="114" mass="12355">MYGFHEVDAATLKQWFDTGVKFRLVDVRTPAEMSRGVIDGAELMPLHLVPLRAAELTSGGRVVFYCQSGARSAQACAFMAQQGMEDVYNLRGGVMGWVASGSRLATPSRESLIG</sequence>
<proteinExistence type="predicted"/>
<dbReference type="STRING" id="1765967.BW247_09940"/>
<reference evidence="2 3" key="1">
    <citation type="submission" date="2017-01" db="EMBL/GenBank/DDBJ databases">
        <title>Draft sequence of Acidihalobacter ferrooxidans strain DSM 14175 (strain V8).</title>
        <authorList>
            <person name="Khaleque H.N."/>
            <person name="Ramsay J.P."/>
            <person name="Murphy R.J.T."/>
            <person name="Kaksonen A.H."/>
            <person name="Boxall N.J."/>
            <person name="Watkin E.L.J."/>
        </authorList>
    </citation>
    <scope>NUCLEOTIDE SEQUENCE [LARGE SCALE GENOMIC DNA]</scope>
    <source>
        <strain evidence="2 3">V8</strain>
    </source>
</reference>
<dbReference type="SMART" id="SM00450">
    <property type="entry name" value="RHOD"/>
    <property type="match status" value="1"/>
</dbReference>
<protein>
    <submittedName>
        <fullName evidence="2">Sulfurtransferase</fullName>
    </submittedName>
</protein>
<dbReference type="OrthoDB" id="9811849at2"/>
<evidence type="ECO:0000313" key="2">
    <source>
        <dbReference type="EMBL" id="APZ43372.1"/>
    </source>
</evidence>
<dbReference type="Pfam" id="PF00581">
    <property type="entry name" value="Rhodanese"/>
    <property type="match status" value="1"/>
</dbReference>
<dbReference type="Gene3D" id="3.40.250.10">
    <property type="entry name" value="Rhodanese-like domain"/>
    <property type="match status" value="1"/>
</dbReference>
<dbReference type="SUPFAM" id="SSF52821">
    <property type="entry name" value="Rhodanese/Cell cycle control phosphatase"/>
    <property type="match status" value="1"/>
</dbReference>
<name>A0A1P8UHS2_9GAMM</name>
<evidence type="ECO:0000259" key="1">
    <source>
        <dbReference type="PROSITE" id="PS50206"/>
    </source>
</evidence>
<dbReference type="InterPro" id="IPR036873">
    <property type="entry name" value="Rhodanese-like_dom_sf"/>
</dbReference>
<gene>
    <name evidence="2" type="ORF">BW247_09940</name>
</gene>
<dbReference type="Proteomes" id="UP000243807">
    <property type="component" value="Chromosome"/>
</dbReference>
<dbReference type="GO" id="GO:0016740">
    <property type="term" value="F:transferase activity"/>
    <property type="evidence" value="ECO:0007669"/>
    <property type="project" value="UniProtKB-KW"/>
</dbReference>
<dbReference type="InterPro" id="IPR001763">
    <property type="entry name" value="Rhodanese-like_dom"/>
</dbReference>
<organism evidence="2 3">
    <name type="scientific">Acidihalobacter ferrooxydans</name>
    <dbReference type="NCBI Taxonomy" id="1765967"/>
    <lineage>
        <taxon>Bacteria</taxon>
        <taxon>Pseudomonadati</taxon>
        <taxon>Pseudomonadota</taxon>
        <taxon>Gammaproteobacteria</taxon>
        <taxon>Chromatiales</taxon>
        <taxon>Ectothiorhodospiraceae</taxon>
        <taxon>Acidihalobacter</taxon>
    </lineage>
</organism>
<dbReference type="RefSeq" id="WP_076837013.1">
    <property type="nucleotide sequence ID" value="NZ_CP019434.1"/>
</dbReference>
<dbReference type="PANTHER" id="PTHR43031">
    <property type="entry name" value="FAD-DEPENDENT OXIDOREDUCTASE"/>
    <property type="match status" value="1"/>
</dbReference>
<dbReference type="InterPro" id="IPR050229">
    <property type="entry name" value="GlpE_sulfurtransferase"/>
</dbReference>
<dbReference type="PROSITE" id="PS50206">
    <property type="entry name" value="RHODANESE_3"/>
    <property type="match status" value="1"/>
</dbReference>
<evidence type="ECO:0000313" key="3">
    <source>
        <dbReference type="Proteomes" id="UP000243807"/>
    </source>
</evidence>
<feature type="domain" description="Rhodanese" evidence="1">
    <location>
        <begin position="18"/>
        <end position="106"/>
    </location>
</feature>
<keyword evidence="2" id="KW-0808">Transferase</keyword>
<dbReference type="KEGG" id="afy:BW247_09940"/>
<keyword evidence="3" id="KW-1185">Reference proteome</keyword>
<dbReference type="AlphaFoldDB" id="A0A1P8UHS2"/>
<accession>A0A1P8UHS2</accession>